<comment type="caution">
    <text evidence="3">The sequence shown here is derived from an EMBL/GenBank/DDBJ whole genome shotgun (WGS) entry which is preliminary data.</text>
</comment>
<dbReference type="SMART" id="SM00710">
    <property type="entry name" value="PbH1"/>
    <property type="match status" value="5"/>
</dbReference>
<dbReference type="EMBL" id="BJYY01000016">
    <property type="protein sequence ID" value="GEO34944.1"/>
    <property type="molecule type" value="Genomic_DNA"/>
</dbReference>
<dbReference type="InterPro" id="IPR006626">
    <property type="entry name" value="PbH1"/>
</dbReference>
<protein>
    <submittedName>
        <fullName evidence="3">Uncharacterized protein</fullName>
    </submittedName>
</protein>
<keyword evidence="2" id="KW-0732">Signal</keyword>
<feature type="chain" id="PRO_5039253532" evidence="2">
    <location>
        <begin position="36"/>
        <end position="438"/>
    </location>
</feature>
<dbReference type="Gene3D" id="2.160.20.10">
    <property type="entry name" value="Single-stranded right-handed beta-helix, Pectin lyase-like"/>
    <property type="match status" value="1"/>
</dbReference>
<dbReference type="SUPFAM" id="SSF51126">
    <property type="entry name" value="Pectin lyase-like"/>
    <property type="match status" value="1"/>
</dbReference>
<accession>A0A512DEN4</accession>
<dbReference type="InterPro" id="IPR012334">
    <property type="entry name" value="Pectin_lyas_fold"/>
</dbReference>
<sequence>MTAATTRRGRVRPGHALGRRGAVLGVLAALTVASAGCTTTADPGTQPAAEAAGATALPPLPTEPGQPGGAPLIDAEAPGRVVPEAPGRVVPGASGSSTEAGDRDQDRNQKDEDEEDEKVDDDEPGMTAPTAFPAWMARPAGDRGLCPAPTVRVRTAEQLQKALDDAGPGTVIRMEPGVYQGSFVVTGSGAAGDEAVLCGDADAILNGDGYRGDYVLHLDGAQHWVLSGFTVRNGQKGVMADGTTGTTISGLTVYGIGDEAIHLRRHSTDNLVADNTISDTGLRKPKFGEGVYVGSANSNWGDLTDGEPDRSDRNHVTGNAIYATTSESVDIKEGTTGGVLAGNQFDGSLITGADSWVDVKGNDWTVADNVGRHSPLDGFQTHDVADGWGTRNTFTANRGELRSGEGFLIALRPENENVARCDNALLTDVGGLSNKDCR</sequence>
<feature type="compositionally biased region" description="Low complexity" evidence="1">
    <location>
        <begin position="47"/>
        <end position="57"/>
    </location>
</feature>
<feature type="compositionally biased region" description="Basic and acidic residues" evidence="1">
    <location>
        <begin position="100"/>
        <end position="110"/>
    </location>
</feature>
<keyword evidence="4" id="KW-1185">Reference proteome</keyword>
<gene>
    <name evidence="3" type="ORF">CAE01nite_26690</name>
</gene>
<evidence type="ECO:0000256" key="2">
    <source>
        <dbReference type="SAM" id="SignalP"/>
    </source>
</evidence>
<dbReference type="Proteomes" id="UP000321181">
    <property type="component" value="Unassembled WGS sequence"/>
</dbReference>
<proteinExistence type="predicted"/>
<feature type="region of interest" description="Disordered" evidence="1">
    <location>
        <begin position="37"/>
        <end position="143"/>
    </location>
</feature>
<feature type="signal peptide" evidence="2">
    <location>
        <begin position="1"/>
        <end position="35"/>
    </location>
</feature>
<evidence type="ECO:0000313" key="4">
    <source>
        <dbReference type="Proteomes" id="UP000321181"/>
    </source>
</evidence>
<dbReference type="RefSeq" id="WP_246131198.1">
    <property type="nucleotide sequence ID" value="NZ_BAAARM010000001.1"/>
</dbReference>
<dbReference type="InterPro" id="IPR011050">
    <property type="entry name" value="Pectin_lyase_fold/virulence"/>
</dbReference>
<dbReference type="AlphaFoldDB" id="A0A512DEN4"/>
<evidence type="ECO:0000313" key="3">
    <source>
        <dbReference type="EMBL" id="GEO34944.1"/>
    </source>
</evidence>
<organism evidence="3 4">
    <name type="scientific">Cellulomonas aerilata</name>
    <dbReference type="NCBI Taxonomy" id="515326"/>
    <lineage>
        <taxon>Bacteria</taxon>
        <taxon>Bacillati</taxon>
        <taxon>Actinomycetota</taxon>
        <taxon>Actinomycetes</taxon>
        <taxon>Micrococcales</taxon>
        <taxon>Cellulomonadaceae</taxon>
        <taxon>Cellulomonas</taxon>
    </lineage>
</organism>
<evidence type="ECO:0000256" key="1">
    <source>
        <dbReference type="SAM" id="MobiDB-lite"/>
    </source>
</evidence>
<name>A0A512DEN4_9CELL</name>
<feature type="compositionally biased region" description="Acidic residues" evidence="1">
    <location>
        <begin position="111"/>
        <end position="124"/>
    </location>
</feature>
<reference evidence="3 4" key="1">
    <citation type="submission" date="2019-07" db="EMBL/GenBank/DDBJ databases">
        <title>Whole genome shotgun sequence of Cellulomonas aerilata NBRC 106308.</title>
        <authorList>
            <person name="Hosoyama A."/>
            <person name="Uohara A."/>
            <person name="Ohji S."/>
            <person name="Ichikawa N."/>
        </authorList>
    </citation>
    <scope>NUCLEOTIDE SEQUENCE [LARGE SCALE GENOMIC DNA]</scope>
    <source>
        <strain evidence="3 4">NBRC 106308</strain>
    </source>
</reference>